<dbReference type="EMBL" id="JALBUF010000002">
    <property type="protein sequence ID" value="MCI0182772.1"/>
    <property type="molecule type" value="Genomic_DNA"/>
</dbReference>
<comment type="caution">
    <text evidence="13">The sequence shown here is derived from an EMBL/GenBank/DDBJ whole genome shotgun (WGS) entry which is preliminary data.</text>
</comment>
<sequence length="629" mass="68457">MTTSDYIAVVQEALDHIGRLDRIAMEQAKQRLDHLTKPKGSLGQLETWLIQAAGIQQTAIAEFDQTHVVVMAGDHGVVEEGVSAYPADVTKQMVLNFLHGGATINALARQAQAQVHVVDIGVKESIDHPLLLARNVRRGTRNFCREQALTLTEVWQALATGIEIGQKVADGGKRVVVLGEMGIGNTTTSAAIFCALTGATVADVVGRGTGIDDATLAHKTNVITRALQMHQPDASDPIDVLSKLGGLEIAGLAGVLLGAATKRAVVIADGLISTVAVLLATRLEPRAVQYVIAGHRSPEPGHDLALRALQLRPVLDLSMRLGEASGGVTAILVLQGAGRVMKEMSTFEEAGVSEGDHLHSVDQPQEIDSADQRLPLSNLSKSQRDKDHVQQVAATLSELSGVGEEPGLVYSQSELEFTQEERAAVYKAIYLRRDIRRFVSTPLPEDALLRILNAGHHGPSVGFMQPWNFILITDPIVKLQLRDIVERERLAASLHFADPKRDEYLRLKVEGILEAPLTICVTNDPTRGGTHVLGRNSIVETDLFSVSCAIENMWLAARTENIALGWVSIYQKPDVQEILRIPPHVTPAGLLTLGYTDEWPQQPILQTSGWRARVPFTEVLYRNHWGIKM</sequence>
<protein>
    <recommendedName>
        <fullName evidence="5 11">Nicotinate-nucleotide--dimethylbenzimidazole phosphoribosyltransferase</fullName>
        <shortName evidence="11">NN:DBI PRT</shortName>
        <ecNumber evidence="4 11">2.4.2.21</ecNumber>
    </recommendedName>
    <alternativeName>
        <fullName evidence="9 11">N(1)-alpha-phosphoribosyltransferase</fullName>
    </alternativeName>
</protein>
<dbReference type="SUPFAM" id="SSF52733">
    <property type="entry name" value="Nicotinate mononucleotide:5,6-dimethylbenzimidazole phosphoribosyltransferase (CobT)"/>
    <property type="match status" value="1"/>
</dbReference>
<dbReference type="GO" id="GO:0016491">
    <property type="term" value="F:oxidoreductase activity"/>
    <property type="evidence" value="ECO:0007669"/>
    <property type="project" value="InterPro"/>
</dbReference>
<evidence type="ECO:0000256" key="8">
    <source>
        <dbReference type="ARBA" id="ARBA00022679"/>
    </source>
</evidence>
<keyword evidence="7 11" id="KW-0328">Glycosyltransferase</keyword>
<dbReference type="InterPro" id="IPR017846">
    <property type="entry name" value="Nict_dMeBzImd_PRibTrfase_bact"/>
</dbReference>
<comment type="similarity">
    <text evidence="3 11">Belongs to the CobT family.</text>
</comment>
<dbReference type="InterPro" id="IPR000415">
    <property type="entry name" value="Nitroreductase-like"/>
</dbReference>
<dbReference type="InterPro" id="IPR012825">
    <property type="entry name" value="BluB"/>
</dbReference>
<dbReference type="SUPFAM" id="SSF55469">
    <property type="entry name" value="FMN-dependent nitroreductase-like"/>
    <property type="match status" value="1"/>
</dbReference>
<evidence type="ECO:0000256" key="5">
    <source>
        <dbReference type="ARBA" id="ARBA00015486"/>
    </source>
</evidence>
<evidence type="ECO:0000256" key="9">
    <source>
        <dbReference type="ARBA" id="ARBA00030686"/>
    </source>
</evidence>
<name>A0A9X2ADY1_9BACL</name>
<dbReference type="Pfam" id="PF02277">
    <property type="entry name" value="DBI_PRT"/>
    <property type="match status" value="1"/>
</dbReference>
<keyword evidence="8 11" id="KW-0808">Transferase</keyword>
<keyword evidence="6 11" id="KW-0169">Cobalamin biosynthesis</keyword>
<evidence type="ECO:0000256" key="2">
    <source>
        <dbReference type="ARBA" id="ARBA00005049"/>
    </source>
</evidence>
<dbReference type="InterPro" id="IPR003200">
    <property type="entry name" value="Nict_dMeBzImd_PRibTrfase"/>
</dbReference>
<evidence type="ECO:0000256" key="10">
    <source>
        <dbReference type="ARBA" id="ARBA00047340"/>
    </source>
</evidence>
<dbReference type="InterPro" id="IPR023195">
    <property type="entry name" value="Nict_dMeBzImd_PRibTrfase_N"/>
</dbReference>
<organism evidence="13 14">
    <name type="scientific">Sulfoacidibacillus ferrooxidans</name>
    <dbReference type="NCBI Taxonomy" id="2005001"/>
    <lineage>
        <taxon>Bacteria</taxon>
        <taxon>Bacillati</taxon>
        <taxon>Bacillota</taxon>
        <taxon>Bacilli</taxon>
        <taxon>Bacillales</taxon>
        <taxon>Alicyclobacillaceae</taxon>
        <taxon>Sulfoacidibacillus</taxon>
    </lineage>
</organism>
<dbReference type="PANTHER" id="PTHR43463:SF1">
    <property type="entry name" value="NICOTINATE-NUCLEOTIDE--DIMETHYLBENZIMIDAZOLE PHOSPHORIBOSYLTRANSFERASE"/>
    <property type="match status" value="1"/>
</dbReference>
<evidence type="ECO:0000256" key="4">
    <source>
        <dbReference type="ARBA" id="ARBA00011991"/>
    </source>
</evidence>
<dbReference type="Pfam" id="PF00881">
    <property type="entry name" value="Nitroreductase"/>
    <property type="match status" value="1"/>
</dbReference>
<accession>A0A9X2ADY1</accession>
<dbReference type="HAMAP" id="MF_00230">
    <property type="entry name" value="CobT"/>
    <property type="match status" value="1"/>
</dbReference>
<reference evidence="13" key="1">
    <citation type="submission" date="2022-03" db="EMBL/GenBank/DDBJ databases">
        <title>Draft Genome Sequence of Firmicute Strain S0AB, a Heterotrophic Iron/Sulfur-Oxidizing Extreme Acidophile.</title>
        <authorList>
            <person name="Vergara E."/>
            <person name="Pakostova E."/>
            <person name="Johnson D.B."/>
            <person name="Holmes D.S."/>
        </authorList>
    </citation>
    <scope>NUCLEOTIDE SEQUENCE</scope>
    <source>
        <strain evidence="13">S0AB</strain>
    </source>
</reference>
<comment type="catalytic activity">
    <reaction evidence="10 11">
        <text>5,6-dimethylbenzimidazole + nicotinate beta-D-ribonucleotide = alpha-ribazole 5'-phosphate + nicotinate + H(+)</text>
        <dbReference type="Rhea" id="RHEA:11196"/>
        <dbReference type="ChEBI" id="CHEBI:15378"/>
        <dbReference type="ChEBI" id="CHEBI:15890"/>
        <dbReference type="ChEBI" id="CHEBI:32544"/>
        <dbReference type="ChEBI" id="CHEBI:57502"/>
        <dbReference type="ChEBI" id="CHEBI:57918"/>
        <dbReference type="EC" id="2.4.2.21"/>
    </reaction>
</comment>
<evidence type="ECO:0000259" key="12">
    <source>
        <dbReference type="Pfam" id="PF00881"/>
    </source>
</evidence>
<comment type="function">
    <text evidence="1 11">Catalyzes the synthesis of alpha-ribazole-5'-phosphate from nicotinate mononucleotide (NAMN) and 5,6-dimethylbenzimidazole (DMB).</text>
</comment>
<comment type="pathway">
    <text evidence="2 11">Nucleoside biosynthesis; alpha-ribazole biosynthesis; alpha-ribazole from 5,6-dimethylbenzimidazole: step 1/2.</text>
</comment>
<evidence type="ECO:0000256" key="11">
    <source>
        <dbReference type="HAMAP-Rule" id="MF_00230"/>
    </source>
</evidence>
<feature type="domain" description="Nitroreductase" evidence="12">
    <location>
        <begin position="432"/>
        <end position="595"/>
    </location>
</feature>
<dbReference type="GO" id="GO:0008939">
    <property type="term" value="F:nicotinate-nucleotide-dimethylbenzimidazole phosphoribosyltransferase activity"/>
    <property type="evidence" value="ECO:0007669"/>
    <property type="project" value="UniProtKB-UniRule"/>
</dbReference>
<dbReference type="Proteomes" id="UP001139263">
    <property type="component" value="Unassembled WGS sequence"/>
</dbReference>
<dbReference type="Gene3D" id="3.40.50.10210">
    <property type="match status" value="1"/>
</dbReference>
<dbReference type="GO" id="GO:0009236">
    <property type="term" value="P:cobalamin biosynthetic process"/>
    <property type="evidence" value="ECO:0007669"/>
    <property type="project" value="UniProtKB-UniRule"/>
</dbReference>
<dbReference type="FunFam" id="3.40.50.10210:FF:000001">
    <property type="entry name" value="Nicotinate-nucleotide--dimethylbenzimidazole phosphoribosyltransferase"/>
    <property type="match status" value="1"/>
</dbReference>
<dbReference type="AlphaFoldDB" id="A0A9X2ADY1"/>
<keyword evidence="14" id="KW-1185">Reference proteome</keyword>
<dbReference type="PANTHER" id="PTHR43463">
    <property type="entry name" value="NICOTINATE-NUCLEOTIDE--DIMETHYLBENZIMIDAZOLE PHOSPHORIBOSYLTRANSFERASE"/>
    <property type="match status" value="1"/>
</dbReference>
<evidence type="ECO:0000256" key="7">
    <source>
        <dbReference type="ARBA" id="ARBA00022676"/>
    </source>
</evidence>
<evidence type="ECO:0000256" key="6">
    <source>
        <dbReference type="ARBA" id="ARBA00022573"/>
    </source>
</evidence>
<proteinExistence type="inferred from homology"/>
<dbReference type="Gene3D" id="3.40.109.10">
    <property type="entry name" value="NADH Oxidase"/>
    <property type="match status" value="1"/>
</dbReference>
<dbReference type="NCBIfam" id="TIGR03160">
    <property type="entry name" value="cobT_DBIPRT"/>
    <property type="match status" value="1"/>
</dbReference>
<evidence type="ECO:0000256" key="3">
    <source>
        <dbReference type="ARBA" id="ARBA00007110"/>
    </source>
</evidence>
<gene>
    <name evidence="11 13" type="primary">cobT</name>
    <name evidence="13" type="ORF">MM817_01041</name>
</gene>
<evidence type="ECO:0000313" key="14">
    <source>
        <dbReference type="Proteomes" id="UP001139263"/>
    </source>
</evidence>
<evidence type="ECO:0000256" key="1">
    <source>
        <dbReference type="ARBA" id="ARBA00002197"/>
    </source>
</evidence>
<dbReference type="EC" id="2.4.2.21" evidence="4 11"/>
<dbReference type="InterPro" id="IPR036087">
    <property type="entry name" value="Nict_dMeBzImd_PRibTrfase_sf"/>
</dbReference>
<dbReference type="CDD" id="cd02439">
    <property type="entry name" value="DMB-PRT_CobT"/>
    <property type="match status" value="1"/>
</dbReference>
<evidence type="ECO:0000313" key="13">
    <source>
        <dbReference type="EMBL" id="MCI0182772.1"/>
    </source>
</evidence>
<dbReference type="Gene3D" id="1.10.1610.10">
    <property type="match status" value="1"/>
</dbReference>
<feature type="active site" description="Proton acceptor" evidence="11">
    <location>
        <position position="323"/>
    </location>
</feature>
<dbReference type="NCBIfam" id="TIGR02476">
    <property type="entry name" value="BluB"/>
    <property type="match status" value="1"/>
</dbReference>
<dbReference type="RefSeq" id="WP_336605150.1">
    <property type="nucleotide sequence ID" value="NZ_JALBUF010000002.1"/>
</dbReference>
<dbReference type="InterPro" id="IPR029479">
    <property type="entry name" value="Nitroreductase"/>
</dbReference>
<dbReference type="NCBIfam" id="NF000996">
    <property type="entry name" value="PRK00105.1"/>
    <property type="match status" value="1"/>
</dbReference>